<dbReference type="RefSeq" id="WP_422862434.1">
    <property type="nucleotide sequence ID" value="NZ_JAMSKV010000001.1"/>
</dbReference>
<accession>A0ABT1W5B1</accession>
<gene>
    <name evidence="1" type="ORF">NFI95_00825</name>
</gene>
<name>A0ABT1W5B1_9PROT</name>
<comment type="caution">
    <text evidence="1">The sequence shown here is derived from an EMBL/GenBank/DDBJ whole genome shotgun (WGS) entry which is preliminary data.</text>
</comment>
<dbReference type="EMBL" id="JAMSKV010000001">
    <property type="protein sequence ID" value="MCQ8276993.1"/>
    <property type="molecule type" value="Genomic_DNA"/>
</dbReference>
<evidence type="ECO:0000313" key="2">
    <source>
        <dbReference type="Proteomes" id="UP001524587"/>
    </source>
</evidence>
<dbReference type="Proteomes" id="UP001524587">
    <property type="component" value="Unassembled WGS sequence"/>
</dbReference>
<evidence type="ECO:0000313" key="1">
    <source>
        <dbReference type="EMBL" id="MCQ8276993.1"/>
    </source>
</evidence>
<sequence>MGFSLQGRMTAKPSRSGVDIMGLFRFAAAAGRVLGGSRITDQDGSQPVPRAPTGSAILNEFKKLGLRGSPAST</sequence>
<reference evidence="1 2" key="1">
    <citation type="submission" date="2022-06" db="EMBL/GenBank/DDBJ databases">
        <title>Endosaccharibacter gen. nov., sp. nov., endophytic bacteria isolated from sugarcane.</title>
        <authorList>
            <person name="Pitiwittayakul N."/>
            <person name="Yukphan P."/>
            <person name="Charoenyingcharoen P."/>
            <person name="Tanasupawat S."/>
        </authorList>
    </citation>
    <scope>NUCLEOTIDE SEQUENCE [LARGE SCALE GENOMIC DNA]</scope>
    <source>
        <strain evidence="1 2">KSS8</strain>
    </source>
</reference>
<protein>
    <submittedName>
        <fullName evidence="1">Uncharacterized protein</fullName>
    </submittedName>
</protein>
<proteinExistence type="predicted"/>
<organism evidence="1 2">
    <name type="scientific">Endosaccharibacter trunci</name>
    <dbReference type="NCBI Taxonomy" id="2812733"/>
    <lineage>
        <taxon>Bacteria</taxon>
        <taxon>Pseudomonadati</taxon>
        <taxon>Pseudomonadota</taxon>
        <taxon>Alphaproteobacteria</taxon>
        <taxon>Acetobacterales</taxon>
        <taxon>Acetobacteraceae</taxon>
        <taxon>Endosaccharibacter</taxon>
    </lineage>
</organism>
<keyword evidence="2" id="KW-1185">Reference proteome</keyword>